<sequence>MWSTERLGNGNKTILLQHVEALRHRIVSLAILDSKGRSNVFRSARSKARSTFHATATKAIDSLSQEVDQIYHEIQAALYPLCSESKVGDDVGKIDEAIFGRFECVQSRTISDSLLTPEREHSKELHKAAQWVQNVISQRQVEAPLKTEEDMSNLSEDISRMVGELLAVFNSLVSKSLTYLNIWTPEKRENALEEFRSVRSRMMMFTPFSLWAESEGGQSRIIRFDKLLDQMTGVLGRFIQHSDGDATTRLSQDLGHGAFATRTIGMDAVFAMFNTSTLGGKRVHDQLVQYLWDEDWKPRDDVQTEEWLSKRLKKDWSFCHAIINSLKFRDIRSREDAIPEAHQQTFSWVFERKVEGHGRSQPWPCFPAWLRDRTNEPYWITGKPGSGKSTLLKFILQHPQLPNELENWSGKLPLLTVSYYAWNSGSDLQKSRQGLIRTILFHSLKLNPALVPWVAPRRWSLLCISRKVVEQPKWEMWELEESLRYLLSECGKTMDLALFIDGLDEFQVEPVKIKKQILDPLRVIYTHQGTKVCVASREWSEFDDVLHQHPKLRMQDLTFPDMKHYAMSRLAATRGFLELQFIFPSETEALIGELLGKANGVFLWLTLVVKSLLHAASQGHGLHHLQALVNALPSNIADLYSSIWSSIEDDIVSDSSKLLAIVRAAHEPPDDLMVWLADNSFPLTFDIESVLARDGARSRISDIIKRRLSSNTRGILELSSSGIVDFLHRTARDWAAKPEVWTRINLTIPQDFDPNLVLLRTNIILKRSSAYLRLSGDGLTERTMLYASRVADSTIFRPKLMSALDAFDDMLQQAYDEDDVSWITHIEGRVYENLDKPELKKMPFPLGKRNIWENWQ</sequence>
<keyword evidence="2" id="KW-1185">Reference proteome</keyword>
<protein>
    <submittedName>
        <fullName evidence="1">SesA domain-containing protein</fullName>
    </submittedName>
</protein>
<accession>A0ACC0QLA0</accession>
<reference evidence="1" key="1">
    <citation type="submission" date="2022-06" db="EMBL/GenBank/DDBJ databases">
        <title>Fusarium solani species complex genomes reveal bases of compartmentalisation and animal pathogenesis.</title>
        <authorList>
            <person name="Tsai I.J."/>
        </authorList>
    </citation>
    <scope>NUCLEOTIDE SEQUENCE</scope>
    <source>
        <strain evidence="1">Fu6.1</strain>
    </source>
</reference>
<proteinExistence type="predicted"/>
<organism evidence="1 2">
    <name type="scientific">Fusarium keratoplasticum</name>
    <dbReference type="NCBI Taxonomy" id="1328300"/>
    <lineage>
        <taxon>Eukaryota</taxon>
        <taxon>Fungi</taxon>
        <taxon>Dikarya</taxon>
        <taxon>Ascomycota</taxon>
        <taxon>Pezizomycotina</taxon>
        <taxon>Sordariomycetes</taxon>
        <taxon>Hypocreomycetidae</taxon>
        <taxon>Hypocreales</taxon>
        <taxon>Nectriaceae</taxon>
        <taxon>Fusarium</taxon>
        <taxon>Fusarium solani species complex</taxon>
    </lineage>
</organism>
<evidence type="ECO:0000313" key="1">
    <source>
        <dbReference type="EMBL" id="KAI8660057.1"/>
    </source>
</evidence>
<dbReference type="EMBL" id="CM046510">
    <property type="protein sequence ID" value="KAI8660057.1"/>
    <property type="molecule type" value="Genomic_DNA"/>
</dbReference>
<dbReference type="Proteomes" id="UP001065298">
    <property type="component" value="Chromosome 8"/>
</dbReference>
<evidence type="ECO:0000313" key="2">
    <source>
        <dbReference type="Proteomes" id="UP001065298"/>
    </source>
</evidence>
<name>A0ACC0QLA0_9HYPO</name>
<comment type="caution">
    <text evidence="1">The sequence shown here is derived from an EMBL/GenBank/DDBJ whole genome shotgun (WGS) entry which is preliminary data.</text>
</comment>
<gene>
    <name evidence="1" type="ORF">NCS57_00982100</name>
</gene>